<name>A0A7J6QPM9_PEROL</name>
<sequence>MCLSPGPRMNSAGRRLRTLMRSQCVQLPGAFNGLVARMLPVNGFVGGYVSGGALSAASGVPDIGLLTLDQFTAKIQEVVTFSGGLPFICDADTGFGSDEMVSKTVREYIAAGAAGLHIEDQEFPKRCGHLEGKTLVPTEEMVGKVQRARAAANASYNGERDHFIVCARKRLSSMEFSNLAFSGLDCEDFLCEGTDAYSTHGMEEAISRAKKYVDAGADMIFPEGLATVDDFRTFADEMQKLGPMDLAHRGGPFLLANMTEFGKTDSIKLEDFAAAGYDCVIYPVSTLRCAMKAADECLRHLKEEQGLKGHEDKMQTRTQLYDLLKYKPATEWTYPNA</sequence>
<dbReference type="AlphaFoldDB" id="A0A7J6QPM9"/>
<keyword evidence="2" id="KW-1185">Reference proteome</keyword>
<gene>
    <name evidence="1" type="ORF">FOZ63_019855</name>
</gene>
<dbReference type="SUPFAM" id="SSF51621">
    <property type="entry name" value="Phosphoenolpyruvate/pyruvate domain"/>
    <property type="match status" value="1"/>
</dbReference>
<dbReference type="InterPro" id="IPR039556">
    <property type="entry name" value="ICL/PEPM"/>
</dbReference>
<comment type="caution">
    <text evidence="1">The sequence shown here is derived from an EMBL/GenBank/DDBJ whole genome shotgun (WGS) entry which is preliminary data.</text>
</comment>
<proteinExistence type="predicted"/>
<organism evidence="1 2">
    <name type="scientific">Perkinsus olseni</name>
    <name type="common">Perkinsus atlanticus</name>
    <dbReference type="NCBI Taxonomy" id="32597"/>
    <lineage>
        <taxon>Eukaryota</taxon>
        <taxon>Sar</taxon>
        <taxon>Alveolata</taxon>
        <taxon>Perkinsozoa</taxon>
        <taxon>Perkinsea</taxon>
        <taxon>Perkinsida</taxon>
        <taxon>Perkinsidae</taxon>
        <taxon>Perkinsus</taxon>
    </lineage>
</organism>
<dbReference type="OMA" id="DIWIMAR"/>
<dbReference type="PROSITE" id="PS00161">
    <property type="entry name" value="ISOCITRATE_LYASE"/>
    <property type="match status" value="1"/>
</dbReference>
<reference evidence="1 2" key="1">
    <citation type="submission" date="2020-04" db="EMBL/GenBank/DDBJ databases">
        <title>Perkinsus olseni comparative genomics.</title>
        <authorList>
            <person name="Bogema D.R."/>
        </authorList>
    </citation>
    <scope>NUCLEOTIDE SEQUENCE [LARGE SCALE GENOMIC DNA]</scope>
    <source>
        <strain evidence="1 2">ATCC PRA-207</strain>
    </source>
</reference>
<dbReference type="EMBL" id="JABANO010031375">
    <property type="protein sequence ID" value="KAF4710355.1"/>
    <property type="molecule type" value="Genomic_DNA"/>
</dbReference>
<dbReference type="Pfam" id="PF13714">
    <property type="entry name" value="PEP_mutase"/>
    <property type="match status" value="1"/>
</dbReference>
<dbReference type="Proteomes" id="UP000553632">
    <property type="component" value="Unassembled WGS sequence"/>
</dbReference>
<accession>A0A7J6QPM9</accession>
<dbReference type="CDD" id="cd00377">
    <property type="entry name" value="ICL_PEPM"/>
    <property type="match status" value="1"/>
</dbReference>
<dbReference type="Gene3D" id="3.20.20.60">
    <property type="entry name" value="Phosphoenolpyruvate-binding domains"/>
    <property type="match status" value="1"/>
</dbReference>
<protein>
    <recommendedName>
        <fullName evidence="3">Carboxyvinyl-carboxyphosphonate phosphorylmutase</fullName>
    </recommendedName>
</protein>
<dbReference type="InterPro" id="IPR015813">
    <property type="entry name" value="Pyrv/PenolPyrv_kinase-like_dom"/>
</dbReference>
<dbReference type="InterPro" id="IPR018523">
    <property type="entry name" value="Isocitrate_lyase_ph_CS"/>
</dbReference>
<evidence type="ECO:0000313" key="2">
    <source>
        <dbReference type="Proteomes" id="UP000553632"/>
    </source>
</evidence>
<evidence type="ECO:0008006" key="3">
    <source>
        <dbReference type="Google" id="ProtNLM"/>
    </source>
</evidence>
<evidence type="ECO:0000313" key="1">
    <source>
        <dbReference type="EMBL" id="KAF4710355.1"/>
    </source>
</evidence>
<dbReference type="PANTHER" id="PTHR42905">
    <property type="entry name" value="PHOSPHOENOLPYRUVATE CARBOXYLASE"/>
    <property type="match status" value="1"/>
</dbReference>
<dbReference type="PANTHER" id="PTHR42905:SF5">
    <property type="entry name" value="CARBOXYVINYL-CARBOXYPHOSPHONATE PHOSPHORYLMUTASE, CHLOROPLASTIC"/>
    <property type="match status" value="1"/>
</dbReference>
<dbReference type="GO" id="GO:0016833">
    <property type="term" value="F:oxo-acid-lyase activity"/>
    <property type="evidence" value="ECO:0007669"/>
    <property type="project" value="UniProtKB-ARBA"/>
</dbReference>
<dbReference type="InterPro" id="IPR040442">
    <property type="entry name" value="Pyrv_kinase-like_dom_sf"/>
</dbReference>